<feature type="domain" description="Glycosyl transferase family 28 C-terminal" evidence="1">
    <location>
        <begin position="3"/>
        <end position="142"/>
    </location>
</feature>
<evidence type="ECO:0000313" key="2">
    <source>
        <dbReference type="EMBL" id="MFD1007291.1"/>
    </source>
</evidence>
<dbReference type="Pfam" id="PF04101">
    <property type="entry name" value="Glyco_tran_28_C"/>
    <property type="match status" value="1"/>
</dbReference>
<reference evidence="3" key="1">
    <citation type="journal article" date="2019" name="Int. J. Syst. Evol. Microbiol.">
        <title>The Global Catalogue of Microorganisms (GCM) 10K type strain sequencing project: providing services to taxonomists for standard genome sequencing and annotation.</title>
        <authorList>
            <consortium name="The Broad Institute Genomics Platform"/>
            <consortium name="The Broad Institute Genome Sequencing Center for Infectious Disease"/>
            <person name="Wu L."/>
            <person name="Ma J."/>
        </authorList>
    </citation>
    <scope>NUCLEOTIDE SEQUENCE [LARGE SCALE GENOMIC DNA]</scope>
    <source>
        <strain evidence="3">CCUG 60525</strain>
    </source>
</reference>
<dbReference type="RefSeq" id="WP_379557217.1">
    <property type="nucleotide sequence ID" value="NZ_JBHTJS010000010.1"/>
</dbReference>
<protein>
    <submittedName>
        <fullName evidence="2">Glycosyltransferase</fullName>
    </submittedName>
</protein>
<dbReference type="SUPFAM" id="SSF53756">
    <property type="entry name" value="UDP-Glycosyltransferase/glycogen phosphorylase"/>
    <property type="match status" value="1"/>
</dbReference>
<evidence type="ECO:0000313" key="3">
    <source>
        <dbReference type="Proteomes" id="UP001597048"/>
    </source>
</evidence>
<dbReference type="Proteomes" id="UP001597048">
    <property type="component" value="Unassembled WGS sequence"/>
</dbReference>
<sequence>MNVFVTAGTQFPFSRLDEVVNALVTIHPDWSVTYQSGPDSNVEVLSKLPLHKVSDLFTSDDFRFYFDSADLVITHAGMGNVITCLEKGKPFVMFPRLSKYGEHRNNHQVDSANAISKIYSIPTFFSVSELVRELPEIIQTLNSFTCSEDELSLERKKFAAGLNDLLLSL</sequence>
<proteinExistence type="predicted"/>
<evidence type="ECO:0000259" key="1">
    <source>
        <dbReference type="Pfam" id="PF04101"/>
    </source>
</evidence>
<accession>A0ABW3KFW7</accession>
<name>A0ABW3KFW7_9GAMM</name>
<gene>
    <name evidence="2" type="ORF">ACFQ1C_03850</name>
</gene>
<organism evidence="2 3">
    <name type="scientific">Oceanisphaera ostreae</name>
    <dbReference type="NCBI Taxonomy" id="914151"/>
    <lineage>
        <taxon>Bacteria</taxon>
        <taxon>Pseudomonadati</taxon>
        <taxon>Pseudomonadota</taxon>
        <taxon>Gammaproteobacteria</taxon>
        <taxon>Aeromonadales</taxon>
        <taxon>Aeromonadaceae</taxon>
        <taxon>Oceanisphaera</taxon>
    </lineage>
</organism>
<dbReference type="InterPro" id="IPR007235">
    <property type="entry name" value="Glyco_trans_28_C"/>
</dbReference>
<comment type="caution">
    <text evidence="2">The sequence shown here is derived from an EMBL/GenBank/DDBJ whole genome shotgun (WGS) entry which is preliminary data.</text>
</comment>
<keyword evidence="3" id="KW-1185">Reference proteome</keyword>
<dbReference type="EMBL" id="JBHTJS010000010">
    <property type="protein sequence ID" value="MFD1007291.1"/>
    <property type="molecule type" value="Genomic_DNA"/>
</dbReference>
<dbReference type="Gene3D" id="3.40.50.2000">
    <property type="entry name" value="Glycogen Phosphorylase B"/>
    <property type="match status" value="1"/>
</dbReference>